<dbReference type="Proteomes" id="UP000233551">
    <property type="component" value="Unassembled WGS sequence"/>
</dbReference>
<organism evidence="5 6">
    <name type="scientific">Punica granatum</name>
    <name type="common">Pomegranate</name>
    <dbReference type="NCBI Taxonomy" id="22663"/>
    <lineage>
        <taxon>Eukaryota</taxon>
        <taxon>Viridiplantae</taxon>
        <taxon>Streptophyta</taxon>
        <taxon>Embryophyta</taxon>
        <taxon>Tracheophyta</taxon>
        <taxon>Spermatophyta</taxon>
        <taxon>Magnoliopsida</taxon>
        <taxon>eudicotyledons</taxon>
        <taxon>Gunneridae</taxon>
        <taxon>Pentapetalae</taxon>
        <taxon>rosids</taxon>
        <taxon>malvids</taxon>
        <taxon>Myrtales</taxon>
        <taxon>Lythraceae</taxon>
        <taxon>Punica</taxon>
    </lineage>
</organism>
<dbReference type="GO" id="GO:0016567">
    <property type="term" value="P:protein ubiquitination"/>
    <property type="evidence" value="ECO:0007669"/>
    <property type="project" value="UniProtKB-UniRule"/>
</dbReference>
<evidence type="ECO:0000313" key="6">
    <source>
        <dbReference type="Proteomes" id="UP000233551"/>
    </source>
</evidence>
<dbReference type="InterPro" id="IPR016072">
    <property type="entry name" value="Skp1_comp_dimer"/>
</dbReference>
<keyword evidence="3 4" id="KW-0833">Ubl conjugation pathway</keyword>
<evidence type="ECO:0000256" key="3">
    <source>
        <dbReference type="ARBA" id="ARBA00022786"/>
    </source>
</evidence>
<dbReference type="InterPro" id="IPR016897">
    <property type="entry name" value="SKP1"/>
</dbReference>
<dbReference type="GO" id="GO:0006511">
    <property type="term" value="P:ubiquitin-dependent protein catabolic process"/>
    <property type="evidence" value="ECO:0007669"/>
    <property type="project" value="InterPro"/>
</dbReference>
<keyword evidence="6" id="KW-1185">Reference proteome</keyword>
<dbReference type="EMBL" id="PGOL01000037">
    <property type="protein sequence ID" value="PKI78685.1"/>
    <property type="molecule type" value="Genomic_DNA"/>
</dbReference>
<dbReference type="SMART" id="SM00512">
    <property type="entry name" value="Skp1"/>
    <property type="match status" value="1"/>
</dbReference>
<dbReference type="PANTHER" id="PTHR11165">
    <property type="entry name" value="SKP1"/>
    <property type="match status" value="1"/>
</dbReference>
<protein>
    <recommendedName>
        <fullName evidence="4">SKP1-like protein</fullName>
    </recommendedName>
</protein>
<dbReference type="Pfam" id="PF01466">
    <property type="entry name" value="Skp1"/>
    <property type="match status" value="1"/>
</dbReference>
<name>A0A2I0LDC9_PUNGR</name>
<comment type="caution">
    <text evidence="5">The sequence shown here is derived from an EMBL/GenBank/DDBJ whole genome shotgun (WGS) entry which is preliminary data.</text>
</comment>
<evidence type="ECO:0000313" key="5">
    <source>
        <dbReference type="EMBL" id="PKI78685.1"/>
    </source>
</evidence>
<dbReference type="PIRSF" id="PIRSF028729">
    <property type="entry name" value="E3_ubiquit_lig_SCF_Skp"/>
    <property type="match status" value="1"/>
</dbReference>
<accession>A0A2I0LDC9</accession>
<dbReference type="SUPFAM" id="SSF81382">
    <property type="entry name" value="Skp1 dimerisation domain-like"/>
    <property type="match status" value="1"/>
</dbReference>
<gene>
    <name evidence="5" type="ORF">CRG98_000910</name>
</gene>
<dbReference type="GO" id="GO:0009867">
    <property type="term" value="P:jasmonic acid mediated signaling pathway"/>
    <property type="evidence" value="ECO:0007669"/>
    <property type="project" value="UniProtKB-ARBA"/>
</dbReference>
<dbReference type="Pfam" id="PF03931">
    <property type="entry name" value="Skp1_POZ"/>
    <property type="match status" value="1"/>
</dbReference>
<dbReference type="GeneID" id="116202198"/>
<sequence>MSSSASSSSSSSTRKMLTLKSSGGEVFEVEVPAIVSQSDIIATMVGEGQVGSAIPLPDYVSSETLSKVVEYCNKHHASGLDESDIQEWDAKFVDMGSYDSLFDLVMAADFLGMKSLMDLCCQAVANMIKGKSPQEFCSGNFHIGTTSNPGKDQKEN</sequence>
<dbReference type="SUPFAM" id="SSF54695">
    <property type="entry name" value="POZ domain"/>
    <property type="match status" value="1"/>
</dbReference>
<evidence type="ECO:0000256" key="1">
    <source>
        <dbReference type="ARBA" id="ARBA00004906"/>
    </source>
</evidence>
<comment type="similarity">
    <text evidence="2 4">Belongs to the SKP1 family.</text>
</comment>
<dbReference type="STRING" id="22663.A0A2I0LDC9"/>
<dbReference type="CDD" id="cd18322">
    <property type="entry name" value="BTB_POZ_SKP1"/>
    <property type="match status" value="1"/>
</dbReference>
<comment type="subunit">
    <text evidence="4">Part of a SCF (SKP1-cullin-F-box) protein ligase complex.</text>
</comment>
<dbReference type="UniPathway" id="UPA00143"/>
<dbReference type="Gene3D" id="3.30.710.10">
    <property type="entry name" value="Potassium Channel Kv1.1, Chain A"/>
    <property type="match status" value="1"/>
</dbReference>
<comment type="pathway">
    <text evidence="1 4">Protein modification; protein ubiquitination.</text>
</comment>
<reference evidence="5 6" key="1">
    <citation type="submission" date="2017-11" db="EMBL/GenBank/DDBJ databases">
        <title>De-novo sequencing of pomegranate (Punica granatum L.) genome.</title>
        <authorList>
            <person name="Akparov Z."/>
            <person name="Amiraslanov A."/>
            <person name="Hajiyeva S."/>
            <person name="Abbasov M."/>
            <person name="Kaur K."/>
            <person name="Hamwieh A."/>
            <person name="Solovyev V."/>
            <person name="Salamov A."/>
            <person name="Braich B."/>
            <person name="Kosarev P."/>
            <person name="Mahmoud A."/>
            <person name="Hajiyev E."/>
            <person name="Babayeva S."/>
            <person name="Izzatullayeva V."/>
            <person name="Mammadov A."/>
            <person name="Mammadov A."/>
            <person name="Sharifova S."/>
            <person name="Ojaghi J."/>
            <person name="Eynullazada K."/>
            <person name="Bayramov B."/>
            <person name="Abdulazimova A."/>
            <person name="Shahmuradov I."/>
        </authorList>
    </citation>
    <scope>NUCLEOTIDE SEQUENCE [LARGE SCALE GENOMIC DNA]</scope>
    <source>
        <strain evidence="6">cv. AG2017</strain>
        <tissue evidence="5">Leaf</tissue>
    </source>
</reference>
<dbReference type="InterPro" id="IPR036296">
    <property type="entry name" value="SKP1-like_dim_sf"/>
</dbReference>
<dbReference type="InterPro" id="IPR016073">
    <property type="entry name" value="Skp1_comp_POZ"/>
</dbReference>
<dbReference type="InterPro" id="IPR011333">
    <property type="entry name" value="SKP1/BTB/POZ_sf"/>
</dbReference>
<proteinExistence type="inferred from homology"/>
<dbReference type="InterPro" id="IPR001232">
    <property type="entry name" value="SKP1-like"/>
</dbReference>
<evidence type="ECO:0000256" key="2">
    <source>
        <dbReference type="ARBA" id="ARBA00009993"/>
    </source>
</evidence>
<comment type="function">
    <text evidence="4">Involved in ubiquitination and subsequent proteasomal degradation of target proteins. Together with CUL1, RBX1 and a F-box protein, it forms a SCF E3 ubiquitin ligase complex. The functional specificity of this complex depends on the type of F-box protein. In the SCF complex, it serves as an adapter that links the F-box protein to CUL1.</text>
</comment>
<dbReference type="AlphaFoldDB" id="A0A2I0LDC9"/>
<evidence type="ECO:0000256" key="4">
    <source>
        <dbReference type="PIRNR" id="PIRNR028729"/>
    </source>
</evidence>